<dbReference type="Proteomes" id="UP000321907">
    <property type="component" value="Unassembled WGS sequence"/>
</dbReference>
<sequence length="267" mass="30514">MIRFTLAAALCLVAVFTIKAQQLPSNPDPDKCYVRTVTPDVYEVEYEDVLTYSREEAMKYAHTFLEIELTPEYSQWETTTYEGGESDDPNDCQVLCYRTYPATYDTIYKPAVDSVGNPFYREIERMFLVERGGLSSYEEIDCELTSSNILPVHFDLGSAQFSDPENAKRVLDNRLFGLLRDRPNIRIEIGAHTGSRGSESGNQRLTERRANLIASYLISRGIHRDRLVARGYGESQLKNGCADGVDCSDDEHEANRRVEFRVHNIYY</sequence>
<evidence type="ECO:0000256" key="1">
    <source>
        <dbReference type="ARBA" id="ARBA00004442"/>
    </source>
</evidence>
<dbReference type="EMBL" id="VOXD01000007">
    <property type="protein sequence ID" value="TXF90430.1"/>
    <property type="molecule type" value="Genomic_DNA"/>
</dbReference>
<evidence type="ECO:0000256" key="5">
    <source>
        <dbReference type="SAM" id="SignalP"/>
    </source>
</evidence>
<dbReference type="RefSeq" id="WP_147929912.1">
    <property type="nucleotide sequence ID" value="NZ_VOXD01000007.1"/>
</dbReference>
<comment type="caution">
    <text evidence="7">The sequence shown here is derived from an EMBL/GenBank/DDBJ whole genome shotgun (WGS) entry which is preliminary data.</text>
</comment>
<dbReference type="Pfam" id="PF00691">
    <property type="entry name" value="OmpA"/>
    <property type="match status" value="1"/>
</dbReference>
<protein>
    <submittedName>
        <fullName evidence="7">OmpA family protein</fullName>
    </submittedName>
</protein>
<dbReference type="OrthoDB" id="9782229at2"/>
<dbReference type="CDD" id="cd07185">
    <property type="entry name" value="OmpA_C-like"/>
    <property type="match status" value="1"/>
</dbReference>
<name>A0A5C7FUY7_9BACT</name>
<feature type="signal peptide" evidence="5">
    <location>
        <begin position="1"/>
        <end position="20"/>
    </location>
</feature>
<dbReference type="GO" id="GO:0009279">
    <property type="term" value="C:cell outer membrane"/>
    <property type="evidence" value="ECO:0007669"/>
    <property type="project" value="UniProtKB-SubCell"/>
</dbReference>
<organism evidence="7 8">
    <name type="scientific">Neolewinella aurantiaca</name>
    <dbReference type="NCBI Taxonomy" id="2602767"/>
    <lineage>
        <taxon>Bacteria</taxon>
        <taxon>Pseudomonadati</taxon>
        <taxon>Bacteroidota</taxon>
        <taxon>Saprospiria</taxon>
        <taxon>Saprospirales</taxon>
        <taxon>Lewinellaceae</taxon>
        <taxon>Neolewinella</taxon>
    </lineage>
</organism>
<gene>
    <name evidence="7" type="ORF">FUA23_06475</name>
</gene>
<dbReference type="PROSITE" id="PS51123">
    <property type="entry name" value="OMPA_2"/>
    <property type="match status" value="1"/>
</dbReference>
<keyword evidence="8" id="KW-1185">Reference proteome</keyword>
<feature type="chain" id="PRO_5022985062" evidence="5">
    <location>
        <begin position="21"/>
        <end position="267"/>
    </location>
</feature>
<reference evidence="7 8" key="1">
    <citation type="submission" date="2019-08" db="EMBL/GenBank/DDBJ databases">
        <title>Lewinella sp. strain SSH13 Genome sequencing and assembly.</title>
        <authorList>
            <person name="Kim I."/>
        </authorList>
    </citation>
    <scope>NUCLEOTIDE SEQUENCE [LARGE SCALE GENOMIC DNA]</scope>
    <source>
        <strain evidence="7 8">SSH13</strain>
    </source>
</reference>
<evidence type="ECO:0000256" key="4">
    <source>
        <dbReference type="PROSITE-ProRule" id="PRU00473"/>
    </source>
</evidence>
<dbReference type="InterPro" id="IPR006664">
    <property type="entry name" value="OMP_bac"/>
</dbReference>
<dbReference type="InterPro" id="IPR050330">
    <property type="entry name" value="Bact_OuterMem_StrucFunc"/>
</dbReference>
<evidence type="ECO:0000313" key="7">
    <source>
        <dbReference type="EMBL" id="TXF90430.1"/>
    </source>
</evidence>
<evidence type="ECO:0000259" key="6">
    <source>
        <dbReference type="PROSITE" id="PS51123"/>
    </source>
</evidence>
<evidence type="ECO:0000256" key="3">
    <source>
        <dbReference type="ARBA" id="ARBA00023237"/>
    </source>
</evidence>
<dbReference type="PRINTS" id="PR01021">
    <property type="entry name" value="OMPADOMAIN"/>
</dbReference>
<proteinExistence type="predicted"/>
<dbReference type="Gene3D" id="3.30.1330.60">
    <property type="entry name" value="OmpA-like domain"/>
    <property type="match status" value="1"/>
</dbReference>
<comment type="subcellular location">
    <subcellularLocation>
        <location evidence="1">Cell outer membrane</location>
    </subcellularLocation>
</comment>
<accession>A0A5C7FUY7</accession>
<dbReference type="InterPro" id="IPR006665">
    <property type="entry name" value="OmpA-like"/>
</dbReference>
<keyword evidence="5" id="KW-0732">Signal</keyword>
<dbReference type="PANTHER" id="PTHR30329:SF21">
    <property type="entry name" value="LIPOPROTEIN YIAD-RELATED"/>
    <property type="match status" value="1"/>
</dbReference>
<evidence type="ECO:0000256" key="2">
    <source>
        <dbReference type="ARBA" id="ARBA00023136"/>
    </source>
</evidence>
<feature type="domain" description="OmpA-like" evidence="6">
    <location>
        <begin position="141"/>
        <end position="266"/>
    </location>
</feature>
<keyword evidence="3" id="KW-0998">Cell outer membrane</keyword>
<dbReference type="SUPFAM" id="SSF103088">
    <property type="entry name" value="OmpA-like"/>
    <property type="match status" value="1"/>
</dbReference>
<evidence type="ECO:0000313" key="8">
    <source>
        <dbReference type="Proteomes" id="UP000321907"/>
    </source>
</evidence>
<keyword evidence="2 4" id="KW-0472">Membrane</keyword>
<dbReference type="AlphaFoldDB" id="A0A5C7FUY7"/>
<dbReference type="PANTHER" id="PTHR30329">
    <property type="entry name" value="STATOR ELEMENT OF FLAGELLAR MOTOR COMPLEX"/>
    <property type="match status" value="1"/>
</dbReference>
<dbReference type="InterPro" id="IPR036737">
    <property type="entry name" value="OmpA-like_sf"/>
</dbReference>